<dbReference type="Proteomes" id="UP001277761">
    <property type="component" value="Unassembled WGS sequence"/>
</dbReference>
<dbReference type="RefSeq" id="WP_319954219.1">
    <property type="nucleotide sequence ID" value="NZ_JAXAVX010000004.1"/>
</dbReference>
<comment type="caution">
    <text evidence="2">The sequence shown here is derived from an EMBL/GenBank/DDBJ whole genome shotgun (WGS) entry which is preliminary data.</text>
</comment>
<evidence type="ECO:0000313" key="3">
    <source>
        <dbReference type="Proteomes" id="UP001277761"/>
    </source>
</evidence>
<evidence type="ECO:0000256" key="1">
    <source>
        <dbReference type="SAM" id="MobiDB-lite"/>
    </source>
</evidence>
<feature type="compositionally biased region" description="Acidic residues" evidence="1">
    <location>
        <begin position="208"/>
        <end position="217"/>
    </location>
</feature>
<feature type="region of interest" description="Disordered" evidence="1">
    <location>
        <begin position="193"/>
        <end position="217"/>
    </location>
</feature>
<sequence>MTARIDELYEEYVQAWHAGGAPDAVAFLARADSAERDELADMLETFALAAPAVAPSDARRAELDDDPAFARAAALVDALGPPSPEAWGVRLRAARERAEVSITELGARFAASFGLHGREERAARLLDDLERGERPASGVSLRATTRLAELLGTAAAALAPPAPAASAPAALFRADPGSADELADVLADFAASRAPAPAAPPERSGERDELDDLLLGG</sequence>
<protein>
    <submittedName>
        <fullName evidence="2">Uncharacterized protein</fullName>
    </submittedName>
</protein>
<proteinExistence type="predicted"/>
<keyword evidence="3" id="KW-1185">Reference proteome</keyword>
<evidence type="ECO:0000313" key="2">
    <source>
        <dbReference type="EMBL" id="MDX8152064.1"/>
    </source>
</evidence>
<gene>
    <name evidence="2" type="ORF">SK069_10700</name>
</gene>
<name>A0ABU4VJR4_9ACTN</name>
<dbReference type="EMBL" id="JAXAVX010000004">
    <property type="protein sequence ID" value="MDX8152064.1"/>
    <property type="molecule type" value="Genomic_DNA"/>
</dbReference>
<accession>A0ABU4VJR4</accession>
<organism evidence="2 3">
    <name type="scientific">Patulibacter brassicae</name>
    <dbReference type="NCBI Taxonomy" id="1705717"/>
    <lineage>
        <taxon>Bacteria</taxon>
        <taxon>Bacillati</taxon>
        <taxon>Actinomycetota</taxon>
        <taxon>Thermoleophilia</taxon>
        <taxon>Solirubrobacterales</taxon>
        <taxon>Patulibacteraceae</taxon>
        <taxon>Patulibacter</taxon>
    </lineage>
</organism>
<reference evidence="2 3" key="1">
    <citation type="submission" date="2023-11" db="EMBL/GenBank/DDBJ databases">
        <authorList>
            <person name="Xu M."/>
            <person name="Jiang T."/>
        </authorList>
    </citation>
    <scope>NUCLEOTIDE SEQUENCE [LARGE SCALE GENOMIC DNA]</scope>
    <source>
        <strain evidence="2 3">SD</strain>
    </source>
</reference>